<dbReference type="AlphaFoldDB" id="A0A7X0ESP4"/>
<evidence type="ECO:0000256" key="5">
    <source>
        <dbReference type="SAM" id="Phobius"/>
    </source>
</evidence>
<evidence type="ECO:0000259" key="6">
    <source>
        <dbReference type="Pfam" id="PF04932"/>
    </source>
</evidence>
<dbReference type="InterPro" id="IPR051533">
    <property type="entry name" value="WaaL-like"/>
</dbReference>
<feature type="transmembrane region" description="Helical" evidence="5">
    <location>
        <begin position="371"/>
        <end position="388"/>
    </location>
</feature>
<evidence type="ECO:0000256" key="4">
    <source>
        <dbReference type="ARBA" id="ARBA00023136"/>
    </source>
</evidence>
<feature type="transmembrane region" description="Helical" evidence="5">
    <location>
        <begin position="343"/>
        <end position="359"/>
    </location>
</feature>
<keyword evidence="3 5" id="KW-1133">Transmembrane helix</keyword>
<evidence type="ECO:0000313" key="8">
    <source>
        <dbReference type="Proteomes" id="UP000557193"/>
    </source>
</evidence>
<dbReference type="InterPro" id="IPR007016">
    <property type="entry name" value="O-antigen_ligase-rel_domated"/>
</dbReference>
<dbReference type="PANTHER" id="PTHR37422">
    <property type="entry name" value="TEICHURONIC ACID BIOSYNTHESIS PROTEIN TUAE"/>
    <property type="match status" value="1"/>
</dbReference>
<gene>
    <name evidence="7" type="ORF">HNP49_000339</name>
</gene>
<comment type="subcellular location">
    <subcellularLocation>
        <location evidence="1">Membrane</location>
        <topology evidence="1">Multi-pass membrane protein</topology>
    </subcellularLocation>
</comment>
<evidence type="ECO:0000256" key="1">
    <source>
        <dbReference type="ARBA" id="ARBA00004141"/>
    </source>
</evidence>
<evidence type="ECO:0000313" key="7">
    <source>
        <dbReference type="EMBL" id="MBB6340189.1"/>
    </source>
</evidence>
<dbReference type="PANTHER" id="PTHR37422:SF13">
    <property type="entry name" value="LIPOPOLYSACCHARIDE BIOSYNTHESIS PROTEIN PA4999-RELATED"/>
    <property type="match status" value="1"/>
</dbReference>
<keyword evidence="8" id="KW-1185">Reference proteome</keyword>
<name>A0A7X0ESP4_9PSED</name>
<sequence>MQISPSLTNSARAALDHFITQRWLVLGYVVLLTGLFWVPSGSLYTKLYYALMAFPALLGLVIAPRRLAMVVREPVILAFIALAIWLLIGLFWTQSDNSLFKLAKRPLYVFLLFAACALIAGKDERLLLGALRIAAILAGAAALANLLIHLSSNPLASRMIGTGALRNPILTSHVFGFFLTYWLASWLLRDERQTWLPPLLGLPLVAAILATGSRTPLLALTLTCCWMLFMAGKRALYPLAVITLAAGTLAALQPEIWLERGTSLRPQLWNEALRLASEQLWLGQGYGSSFVFNTTQLGYTLSDPHNVELAVLLELGLIGLILWLLMYGLAFLRCLQLRHERQFQLTSALIVYGLCAGLSEGSSFLSRPNENWFIVWIPLALTAALSLAQRQRIITR</sequence>
<evidence type="ECO:0000256" key="2">
    <source>
        <dbReference type="ARBA" id="ARBA00022692"/>
    </source>
</evidence>
<feature type="transmembrane region" description="Helical" evidence="5">
    <location>
        <begin position="20"/>
        <end position="38"/>
    </location>
</feature>
<proteinExistence type="predicted"/>
<dbReference type="GO" id="GO:0016874">
    <property type="term" value="F:ligase activity"/>
    <property type="evidence" value="ECO:0007669"/>
    <property type="project" value="UniProtKB-KW"/>
</dbReference>
<organism evidence="7 8">
    <name type="scientific">Pseudomonas fluvialis</name>
    <dbReference type="NCBI Taxonomy" id="1793966"/>
    <lineage>
        <taxon>Bacteria</taxon>
        <taxon>Pseudomonadati</taxon>
        <taxon>Pseudomonadota</taxon>
        <taxon>Gammaproteobacteria</taxon>
        <taxon>Pseudomonadales</taxon>
        <taxon>Pseudomonadaceae</taxon>
        <taxon>Pseudomonas</taxon>
    </lineage>
</organism>
<dbReference type="Pfam" id="PF04932">
    <property type="entry name" value="Wzy_C"/>
    <property type="match status" value="1"/>
</dbReference>
<feature type="transmembrane region" description="Helical" evidence="5">
    <location>
        <begin position="236"/>
        <end position="253"/>
    </location>
</feature>
<keyword evidence="2 5" id="KW-0812">Transmembrane</keyword>
<feature type="transmembrane region" description="Helical" evidence="5">
    <location>
        <begin position="47"/>
        <end position="63"/>
    </location>
</feature>
<feature type="domain" description="O-antigen ligase-related" evidence="6">
    <location>
        <begin position="203"/>
        <end position="324"/>
    </location>
</feature>
<feature type="transmembrane region" description="Helical" evidence="5">
    <location>
        <begin position="105"/>
        <end position="121"/>
    </location>
</feature>
<comment type="caution">
    <text evidence="7">The sequence shown here is derived from an EMBL/GenBank/DDBJ whole genome shotgun (WGS) entry which is preliminary data.</text>
</comment>
<dbReference type="Proteomes" id="UP000557193">
    <property type="component" value="Unassembled WGS sequence"/>
</dbReference>
<feature type="transmembrane region" description="Helical" evidence="5">
    <location>
        <begin position="75"/>
        <end position="93"/>
    </location>
</feature>
<feature type="transmembrane region" description="Helical" evidence="5">
    <location>
        <begin position="169"/>
        <end position="188"/>
    </location>
</feature>
<feature type="transmembrane region" description="Helical" evidence="5">
    <location>
        <begin position="200"/>
        <end position="229"/>
    </location>
</feature>
<dbReference type="RefSeq" id="WP_311772055.1">
    <property type="nucleotide sequence ID" value="NZ_JACHLL010000001.1"/>
</dbReference>
<feature type="transmembrane region" description="Helical" evidence="5">
    <location>
        <begin position="309"/>
        <end position="331"/>
    </location>
</feature>
<dbReference type="EMBL" id="JACHLL010000001">
    <property type="protein sequence ID" value="MBB6340189.1"/>
    <property type="molecule type" value="Genomic_DNA"/>
</dbReference>
<keyword evidence="7" id="KW-0436">Ligase</keyword>
<dbReference type="GO" id="GO:0016020">
    <property type="term" value="C:membrane"/>
    <property type="evidence" value="ECO:0007669"/>
    <property type="project" value="UniProtKB-SubCell"/>
</dbReference>
<accession>A0A7X0ESP4</accession>
<feature type="transmembrane region" description="Helical" evidence="5">
    <location>
        <begin position="127"/>
        <end position="148"/>
    </location>
</feature>
<reference evidence="7 8" key="1">
    <citation type="submission" date="2020-08" db="EMBL/GenBank/DDBJ databases">
        <title>Functional genomics of gut bacteria from endangered species of beetles.</title>
        <authorList>
            <person name="Carlos-Shanley C."/>
        </authorList>
    </citation>
    <scope>NUCLEOTIDE SEQUENCE [LARGE SCALE GENOMIC DNA]</scope>
    <source>
        <strain evidence="7 8">S00202</strain>
    </source>
</reference>
<protein>
    <submittedName>
        <fullName evidence="7">O-antigen ligase</fullName>
    </submittedName>
</protein>
<evidence type="ECO:0000256" key="3">
    <source>
        <dbReference type="ARBA" id="ARBA00022989"/>
    </source>
</evidence>
<keyword evidence="4 5" id="KW-0472">Membrane</keyword>